<proteinExistence type="predicted"/>
<evidence type="ECO:0000259" key="3">
    <source>
        <dbReference type="PROSITE" id="PS51037"/>
    </source>
</evidence>
<dbReference type="PROSITE" id="PS51037">
    <property type="entry name" value="YEATS"/>
    <property type="match status" value="1"/>
</dbReference>
<organism evidence="4 5">
    <name type="scientific">Artemia franciscana</name>
    <name type="common">Brine shrimp</name>
    <name type="synonym">Artemia sanfranciscana</name>
    <dbReference type="NCBI Taxonomy" id="6661"/>
    <lineage>
        <taxon>Eukaryota</taxon>
        <taxon>Metazoa</taxon>
        <taxon>Ecdysozoa</taxon>
        <taxon>Arthropoda</taxon>
        <taxon>Crustacea</taxon>
        <taxon>Branchiopoda</taxon>
        <taxon>Anostraca</taxon>
        <taxon>Artemiidae</taxon>
        <taxon>Artemia</taxon>
    </lineage>
</organism>
<reference evidence="4" key="1">
    <citation type="submission" date="2023-07" db="EMBL/GenBank/DDBJ databases">
        <title>Chromosome-level genome assembly of Artemia franciscana.</title>
        <authorList>
            <person name="Jo E."/>
        </authorList>
    </citation>
    <scope>NUCLEOTIDE SEQUENCE</scope>
    <source>
        <tissue evidence="4">Whole body</tissue>
    </source>
</reference>
<dbReference type="Pfam" id="PF03366">
    <property type="entry name" value="YEATS"/>
    <property type="match status" value="1"/>
</dbReference>
<gene>
    <name evidence="4" type="ORF">QYM36_017828</name>
</gene>
<dbReference type="AlphaFoldDB" id="A0AA88HEE2"/>
<dbReference type="PANTHER" id="PTHR47827">
    <property type="entry name" value="AHD DOMAIN-CONTAINING PROTEIN"/>
    <property type="match status" value="1"/>
</dbReference>
<dbReference type="InterPro" id="IPR038704">
    <property type="entry name" value="YEAST_sf"/>
</dbReference>
<evidence type="ECO:0000313" key="5">
    <source>
        <dbReference type="Proteomes" id="UP001187531"/>
    </source>
</evidence>
<dbReference type="InterPro" id="IPR052790">
    <property type="entry name" value="YEATS_domain"/>
</dbReference>
<name>A0AA88HEE2_ARTSF</name>
<dbReference type="CDD" id="cd16906">
    <property type="entry name" value="YEATS_AF-9_like"/>
    <property type="match status" value="1"/>
</dbReference>
<accession>A0AA88HEE2</accession>
<comment type="subcellular location">
    <subcellularLocation>
        <location evidence="2">Nucleus</location>
    </subcellularLocation>
</comment>
<sequence length="165" mass="19008">MVAIFYANRRDKKKTLAVVIELGHRSTLKNEITPGGLTHDWEVYVQGKDGAPIEKFIEKVVFNLPKDFPIPIRTLNEPPFIIKEAGYGSFRFQIDVHYKNPDKKENSFIYDLLLKPDSNYGHYKQQTLFFVRPSRDWKKTLLQGGAAYGLAELTIPSGFRTVWCV</sequence>
<dbReference type="Proteomes" id="UP001187531">
    <property type="component" value="Unassembled WGS sequence"/>
</dbReference>
<evidence type="ECO:0000256" key="1">
    <source>
        <dbReference type="ARBA" id="ARBA00023242"/>
    </source>
</evidence>
<dbReference type="PANTHER" id="PTHR47827:SF3">
    <property type="entry name" value="AF-9 ANC1 HOMOLOGY DOMAIN-CONTAINING PROTEIN"/>
    <property type="match status" value="1"/>
</dbReference>
<protein>
    <recommendedName>
        <fullName evidence="3">YEATS domain-containing protein</fullName>
    </recommendedName>
</protein>
<evidence type="ECO:0000313" key="4">
    <source>
        <dbReference type="EMBL" id="KAK2703907.1"/>
    </source>
</evidence>
<comment type="caution">
    <text evidence="4">The sequence shown here is derived from an EMBL/GenBank/DDBJ whole genome shotgun (WGS) entry which is preliminary data.</text>
</comment>
<feature type="domain" description="YEATS" evidence="3">
    <location>
        <begin position="10"/>
        <end position="144"/>
    </location>
</feature>
<dbReference type="Gene3D" id="2.60.40.1970">
    <property type="entry name" value="YEATS domain"/>
    <property type="match status" value="1"/>
</dbReference>
<evidence type="ECO:0000256" key="2">
    <source>
        <dbReference type="PROSITE-ProRule" id="PRU00376"/>
    </source>
</evidence>
<dbReference type="GO" id="GO:0008023">
    <property type="term" value="C:transcription elongation factor complex"/>
    <property type="evidence" value="ECO:0007669"/>
    <property type="project" value="TreeGrafter"/>
</dbReference>
<keyword evidence="1 2" id="KW-0539">Nucleus</keyword>
<dbReference type="EMBL" id="JAVRJZ010000064">
    <property type="protein sequence ID" value="KAK2703907.1"/>
    <property type="molecule type" value="Genomic_DNA"/>
</dbReference>
<dbReference type="InterPro" id="IPR055129">
    <property type="entry name" value="YEATS_dom"/>
</dbReference>
<dbReference type="GO" id="GO:0045893">
    <property type="term" value="P:positive regulation of DNA-templated transcription"/>
    <property type="evidence" value="ECO:0007669"/>
    <property type="project" value="TreeGrafter"/>
</dbReference>
<keyword evidence="5" id="KW-1185">Reference proteome</keyword>
<dbReference type="GO" id="GO:0003682">
    <property type="term" value="F:chromatin binding"/>
    <property type="evidence" value="ECO:0007669"/>
    <property type="project" value="TreeGrafter"/>
</dbReference>